<evidence type="ECO:0000313" key="1">
    <source>
        <dbReference type="EMBL" id="GGB48138.1"/>
    </source>
</evidence>
<gene>
    <name evidence="1" type="ORF">GCM10011489_39100</name>
</gene>
<accession>A0A916X268</accession>
<comment type="caution">
    <text evidence="1">The sequence shown here is derived from an EMBL/GenBank/DDBJ whole genome shotgun (WGS) entry which is preliminary data.</text>
</comment>
<keyword evidence="2" id="KW-1185">Reference proteome</keyword>
<reference evidence="1" key="2">
    <citation type="submission" date="2020-09" db="EMBL/GenBank/DDBJ databases">
        <authorList>
            <person name="Sun Q."/>
            <person name="Zhou Y."/>
        </authorList>
    </citation>
    <scope>NUCLEOTIDE SEQUENCE</scope>
    <source>
        <strain evidence="1">CGMCC 1.12827</strain>
    </source>
</reference>
<reference evidence="1" key="1">
    <citation type="journal article" date="2014" name="Int. J. Syst. Evol. Microbiol.">
        <title>Complete genome sequence of Corynebacterium casei LMG S-19264T (=DSM 44701T), isolated from a smear-ripened cheese.</title>
        <authorList>
            <consortium name="US DOE Joint Genome Institute (JGI-PGF)"/>
            <person name="Walter F."/>
            <person name="Albersmeier A."/>
            <person name="Kalinowski J."/>
            <person name="Ruckert C."/>
        </authorList>
    </citation>
    <scope>NUCLEOTIDE SEQUENCE</scope>
    <source>
        <strain evidence="1">CGMCC 1.12827</strain>
    </source>
</reference>
<dbReference type="RefSeq" id="WP_188588932.1">
    <property type="nucleotide sequence ID" value="NZ_BMGC01000066.1"/>
</dbReference>
<organism evidence="1 2">
    <name type="scientific">Gordonia jinhuaensis</name>
    <dbReference type="NCBI Taxonomy" id="1517702"/>
    <lineage>
        <taxon>Bacteria</taxon>
        <taxon>Bacillati</taxon>
        <taxon>Actinomycetota</taxon>
        <taxon>Actinomycetes</taxon>
        <taxon>Mycobacteriales</taxon>
        <taxon>Gordoniaceae</taxon>
        <taxon>Gordonia</taxon>
    </lineage>
</organism>
<dbReference type="AlphaFoldDB" id="A0A916X268"/>
<protein>
    <submittedName>
        <fullName evidence="1">Uncharacterized protein</fullName>
    </submittedName>
</protein>
<dbReference type="EMBL" id="BMGC01000066">
    <property type="protein sequence ID" value="GGB48138.1"/>
    <property type="molecule type" value="Genomic_DNA"/>
</dbReference>
<evidence type="ECO:0000313" key="2">
    <source>
        <dbReference type="Proteomes" id="UP000621454"/>
    </source>
</evidence>
<dbReference type="Proteomes" id="UP000621454">
    <property type="component" value="Unassembled WGS sequence"/>
</dbReference>
<proteinExistence type="predicted"/>
<sequence>MTDVRARLQHHVDQIAAGAGHPRAIAVEIRELLDGEQRWIDDFEPGSQWGGYSEWTDSIVLDPAYVRDHGDDISRLAVTHAVGCAIHRSRRRHVRGWCHAVLDGLTMAGMALSSVPLIAPCEFTAEHRRRSSREYHRAVVAGDAFCWNLASGPQRYQMIALIRDRRRDGARQRLVALTS</sequence>
<name>A0A916X268_9ACTN</name>